<dbReference type="EMBL" id="CAKJTJ010000030">
    <property type="protein sequence ID" value="CAG9622929.1"/>
    <property type="molecule type" value="Genomic_DNA"/>
</dbReference>
<gene>
    <name evidence="1" type="ORF">BACCIP111883_03724</name>
</gene>
<evidence type="ECO:0000313" key="2">
    <source>
        <dbReference type="Proteomes" id="UP000789833"/>
    </source>
</evidence>
<protein>
    <submittedName>
        <fullName evidence="1">Uncharacterized protein</fullName>
    </submittedName>
</protein>
<keyword evidence="2" id="KW-1185">Reference proteome</keyword>
<accession>A0ABN8ACI7</accession>
<evidence type="ECO:0000313" key="1">
    <source>
        <dbReference type="EMBL" id="CAG9622929.1"/>
    </source>
</evidence>
<reference evidence="1 2" key="1">
    <citation type="submission" date="2021-10" db="EMBL/GenBank/DDBJ databases">
        <authorList>
            <person name="Criscuolo A."/>
        </authorList>
    </citation>
    <scope>NUCLEOTIDE SEQUENCE [LARGE SCALE GENOMIC DNA]</scope>
    <source>
        <strain evidence="2">CIP 111883</strain>
    </source>
</reference>
<proteinExistence type="predicted"/>
<dbReference type="Proteomes" id="UP000789833">
    <property type="component" value="Unassembled WGS sequence"/>
</dbReference>
<dbReference type="RefSeq" id="WP_230503902.1">
    <property type="nucleotide sequence ID" value="NZ_CAKJTJ010000030.1"/>
</dbReference>
<name>A0ABN8ACI7_9BACI</name>
<sequence length="55" mass="6687">MLVSKRYFLTEMERESVEQTLKEKGHLREEVLIMDDDEIIHIYQKYMVNELIANN</sequence>
<comment type="caution">
    <text evidence="1">The sequence shown here is derived from an EMBL/GenBank/DDBJ whole genome shotgun (WGS) entry which is preliminary data.</text>
</comment>
<organism evidence="1 2">
    <name type="scientific">Sutcliffiella rhizosphaerae</name>
    <dbReference type="NCBI Taxonomy" id="2880967"/>
    <lineage>
        <taxon>Bacteria</taxon>
        <taxon>Bacillati</taxon>
        <taxon>Bacillota</taxon>
        <taxon>Bacilli</taxon>
        <taxon>Bacillales</taxon>
        <taxon>Bacillaceae</taxon>
        <taxon>Sutcliffiella</taxon>
    </lineage>
</organism>